<keyword evidence="1" id="KW-0732">Signal</keyword>
<dbReference type="RefSeq" id="WP_228085534.1">
    <property type="nucleotide sequence ID" value="NZ_JACVHL010000002.1"/>
</dbReference>
<dbReference type="EMBL" id="JACVHL010000002">
    <property type="protein sequence ID" value="MCC3803860.1"/>
    <property type="molecule type" value="Genomic_DNA"/>
</dbReference>
<protein>
    <submittedName>
        <fullName evidence="2">Uncharacterized protein</fullName>
    </submittedName>
</protein>
<comment type="caution">
    <text evidence="2">The sequence shown here is derived from an EMBL/GenBank/DDBJ whole genome shotgun (WGS) entry which is preliminary data.</text>
</comment>
<evidence type="ECO:0000256" key="1">
    <source>
        <dbReference type="SAM" id="SignalP"/>
    </source>
</evidence>
<accession>A0A9Q3UBN8</accession>
<dbReference type="AlphaFoldDB" id="A0A9Q3UBN8"/>
<evidence type="ECO:0000313" key="2">
    <source>
        <dbReference type="EMBL" id="MCC3803860.1"/>
    </source>
</evidence>
<dbReference type="Proteomes" id="UP000726777">
    <property type="component" value="Unassembled WGS sequence"/>
</dbReference>
<sequence>MRNKHSKLIAQGFSAFMSLSALAIAIYSGTNLIQLTEEHQNQKRSLSPLIKAVSEHACSLALGQTELSEGRRLGSTVIYHESDQQVCGDRAFQQMYARCWLETFNLEDMVVEQTIIADIPLDKAFTCSNSEDIYLGLESDALYSANIGETVTLKLN</sequence>
<reference evidence="2" key="1">
    <citation type="submission" date="2020-09" db="EMBL/GenBank/DDBJ databases">
        <title>Genome sequence of Vibrio parahaemolyticus isolates.</title>
        <authorList>
            <person name="Hammerl J.A."/>
            <person name="Strauch E."/>
        </authorList>
    </citation>
    <scope>NUCLEOTIDE SEQUENCE</scope>
    <source>
        <strain evidence="2">17-VB00146</strain>
    </source>
</reference>
<organism evidence="2 3">
    <name type="scientific">Vibrio parahaemolyticus</name>
    <dbReference type="NCBI Taxonomy" id="670"/>
    <lineage>
        <taxon>Bacteria</taxon>
        <taxon>Pseudomonadati</taxon>
        <taxon>Pseudomonadota</taxon>
        <taxon>Gammaproteobacteria</taxon>
        <taxon>Vibrionales</taxon>
        <taxon>Vibrionaceae</taxon>
        <taxon>Vibrio</taxon>
    </lineage>
</organism>
<name>A0A9Q3UBN8_VIBPH</name>
<proteinExistence type="predicted"/>
<gene>
    <name evidence="2" type="ORF">IB292_02300</name>
</gene>
<feature type="signal peptide" evidence="1">
    <location>
        <begin position="1"/>
        <end position="23"/>
    </location>
</feature>
<evidence type="ECO:0000313" key="3">
    <source>
        <dbReference type="Proteomes" id="UP000726777"/>
    </source>
</evidence>
<feature type="chain" id="PRO_5040411449" evidence="1">
    <location>
        <begin position="24"/>
        <end position="156"/>
    </location>
</feature>